<dbReference type="InterPro" id="IPR036565">
    <property type="entry name" value="Mur-like_cat_sf"/>
</dbReference>
<organism evidence="12 13">
    <name type="scientific">Rhodovastum atsumiense</name>
    <dbReference type="NCBI Taxonomy" id="504468"/>
    <lineage>
        <taxon>Bacteria</taxon>
        <taxon>Pseudomonadati</taxon>
        <taxon>Pseudomonadota</taxon>
        <taxon>Alphaproteobacteria</taxon>
        <taxon>Acetobacterales</taxon>
        <taxon>Acetobacteraceae</taxon>
        <taxon>Rhodovastum</taxon>
    </lineage>
</organism>
<dbReference type="Gene3D" id="3.40.1390.10">
    <property type="entry name" value="MurE/MurF, N-terminal domain"/>
    <property type="match status" value="1"/>
</dbReference>
<dbReference type="InterPro" id="IPR004101">
    <property type="entry name" value="Mur_ligase_C"/>
</dbReference>
<dbReference type="EMBL" id="VWPK01000005">
    <property type="protein sequence ID" value="KAA5613582.1"/>
    <property type="molecule type" value="Genomic_DNA"/>
</dbReference>
<dbReference type="Pfam" id="PF08245">
    <property type="entry name" value="Mur_ligase_M"/>
    <property type="match status" value="1"/>
</dbReference>
<comment type="similarity">
    <text evidence="1 7">Belongs to the MurCDEF family. MurE subfamily.</text>
</comment>
<keyword evidence="4 7" id="KW-0573">Peptidoglycan synthesis</keyword>
<feature type="binding site" evidence="7">
    <location>
        <position position="183"/>
    </location>
    <ligand>
        <name>UDP-N-acetyl-alpha-D-muramoyl-L-alanyl-D-glutamate</name>
        <dbReference type="ChEBI" id="CHEBI:83900"/>
    </ligand>
</feature>
<reference evidence="12 13" key="1">
    <citation type="submission" date="2019-09" db="EMBL/GenBank/DDBJ databases">
        <title>Genome sequence of Rhodovastum atsumiense, a diverse member of the Acetobacteraceae family of non-sulfur purple photosynthetic bacteria.</title>
        <authorList>
            <person name="Meyer T."/>
            <person name="Kyndt J."/>
        </authorList>
    </citation>
    <scope>NUCLEOTIDE SEQUENCE [LARGE SCALE GENOMIC DNA]</scope>
    <source>
        <strain evidence="12 13">DSM 21279</strain>
    </source>
</reference>
<feature type="binding site" evidence="7">
    <location>
        <position position="381"/>
    </location>
    <ligand>
        <name>meso-2,6-diaminopimelate</name>
        <dbReference type="ChEBI" id="CHEBI:57791"/>
    </ligand>
</feature>
<gene>
    <name evidence="7" type="primary">murE</name>
    <name evidence="12" type="ORF">F1189_03970</name>
</gene>
<dbReference type="GO" id="GO:0008360">
    <property type="term" value="P:regulation of cell shape"/>
    <property type="evidence" value="ECO:0007669"/>
    <property type="project" value="UniProtKB-KW"/>
</dbReference>
<dbReference type="UniPathway" id="UPA00219"/>
<dbReference type="SUPFAM" id="SSF63418">
    <property type="entry name" value="MurE/MurF N-terminal domain"/>
    <property type="match status" value="1"/>
</dbReference>
<dbReference type="InterPro" id="IPR000713">
    <property type="entry name" value="Mur_ligase_N"/>
</dbReference>
<dbReference type="PANTHER" id="PTHR23135">
    <property type="entry name" value="MUR LIGASE FAMILY MEMBER"/>
    <property type="match status" value="1"/>
</dbReference>
<dbReference type="OrthoDB" id="9800958at2"/>
<dbReference type="Gene3D" id="3.40.1190.10">
    <property type="entry name" value="Mur-like, catalytic domain"/>
    <property type="match status" value="1"/>
</dbReference>
<accession>A0A5M6IZ27</accession>
<keyword evidence="5 7" id="KW-0131">Cell cycle</keyword>
<dbReference type="GO" id="GO:0005524">
    <property type="term" value="F:ATP binding"/>
    <property type="evidence" value="ECO:0007669"/>
    <property type="project" value="UniProtKB-UniRule"/>
</dbReference>
<comment type="function">
    <text evidence="7">Catalyzes the addition of meso-diaminopimelic acid to the nucleotide precursor UDP-N-acetylmuramoyl-L-alanyl-D-glutamate (UMAG) in the biosynthesis of bacterial cell-wall peptidoglycan.</text>
</comment>
<comment type="catalytic activity">
    <reaction evidence="7">
        <text>UDP-N-acetyl-alpha-D-muramoyl-L-alanyl-D-glutamate + meso-2,6-diaminopimelate + ATP = UDP-N-acetyl-alpha-D-muramoyl-L-alanyl-gamma-D-glutamyl-meso-2,6-diaminopimelate + ADP + phosphate + H(+)</text>
        <dbReference type="Rhea" id="RHEA:23676"/>
        <dbReference type="ChEBI" id="CHEBI:15378"/>
        <dbReference type="ChEBI" id="CHEBI:30616"/>
        <dbReference type="ChEBI" id="CHEBI:43474"/>
        <dbReference type="ChEBI" id="CHEBI:57791"/>
        <dbReference type="ChEBI" id="CHEBI:83900"/>
        <dbReference type="ChEBI" id="CHEBI:83905"/>
        <dbReference type="ChEBI" id="CHEBI:456216"/>
        <dbReference type="EC" id="6.3.2.13"/>
    </reaction>
</comment>
<feature type="binding site" evidence="7">
    <location>
        <begin position="108"/>
        <end position="114"/>
    </location>
    <ligand>
        <name>ATP</name>
        <dbReference type="ChEBI" id="CHEBI:30616"/>
    </ligand>
</feature>
<feature type="domain" description="Mur ligase N-terminal catalytic" evidence="9">
    <location>
        <begin position="21"/>
        <end position="67"/>
    </location>
</feature>
<comment type="cofactor">
    <cofactor evidence="7">
        <name>Mg(2+)</name>
        <dbReference type="ChEBI" id="CHEBI:18420"/>
    </cofactor>
</comment>
<keyword evidence="7" id="KW-0067">ATP-binding</keyword>
<dbReference type="InterPro" id="IPR036615">
    <property type="entry name" value="Mur_ligase_C_dom_sf"/>
</dbReference>
<proteinExistence type="inferred from homology"/>
<evidence type="ECO:0000256" key="3">
    <source>
        <dbReference type="ARBA" id="ARBA00022960"/>
    </source>
</evidence>
<dbReference type="InterPro" id="IPR013221">
    <property type="entry name" value="Mur_ligase_cen"/>
</dbReference>
<evidence type="ECO:0000256" key="7">
    <source>
        <dbReference type="HAMAP-Rule" id="MF_00208"/>
    </source>
</evidence>
<comment type="caution">
    <text evidence="7">Lacks conserved residue(s) required for the propagation of feature annotation.</text>
</comment>
<feature type="binding site" evidence="7">
    <location>
        <position position="27"/>
    </location>
    <ligand>
        <name>UDP-N-acetyl-alpha-D-muramoyl-L-alanyl-D-glutamate</name>
        <dbReference type="ChEBI" id="CHEBI:83900"/>
    </ligand>
</feature>
<dbReference type="Pfam" id="PF02875">
    <property type="entry name" value="Mur_ligase_C"/>
    <property type="match status" value="1"/>
</dbReference>
<comment type="caution">
    <text evidence="12">The sequence shown here is derived from an EMBL/GenBank/DDBJ whole genome shotgun (WGS) entry which is preliminary data.</text>
</comment>
<dbReference type="SUPFAM" id="SSF53623">
    <property type="entry name" value="MurD-like peptide ligases, catalytic domain"/>
    <property type="match status" value="1"/>
</dbReference>
<protein>
    <recommendedName>
        <fullName evidence="7">UDP-N-acetylmuramoyl-L-alanyl-D-glutamate--2,6-diaminopimelate ligase</fullName>
        <ecNumber evidence="7">6.3.2.13</ecNumber>
    </recommendedName>
    <alternativeName>
        <fullName evidence="7">Meso-A2pm-adding enzyme</fullName>
    </alternativeName>
    <alternativeName>
        <fullName evidence="7">Meso-diaminopimelate-adding enzyme</fullName>
    </alternativeName>
    <alternativeName>
        <fullName evidence="7">UDP-MurNAc-L-Ala-D-Glu:meso-diaminopimelate ligase</fullName>
    </alternativeName>
    <alternativeName>
        <fullName evidence="7">UDP-MurNAc-tripeptide synthetase</fullName>
    </alternativeName>
    <alternativeName>
        <fullName evidence="7">UDP-N-acetylmuramyl-tripeptide synthetase</fullName>
    </alternativeName>
</protein>
<keyword evidence="3 7" id="KW-0133">Cell shape</keyword>
<keyword evidence="7" id="KW-0460">Magnesium</keyword>
<comment type="subcellular location">
    <subcellularLocation>
        <location evidence="7 8">Cytoplasm</location>
    </subcellularLocation>
</comment>
<dbReference type="GO" id="GO:0005737">
    <property type="term" value="C:cytoplasm"/>
    <property type="evidence" value="ECO:0007669"/>
    <property type="project" value="UniProtKB-SubCell"/>
</dbReference>
<dbReference type="HAMAP" id="MF_00208">
    <property type="entry name" value="MurE"/>
    <property type="match status" value="1"/>
</dbReference>
<name>A0A5M6IZ27_9PROT</name>
<dbReference type="GO" id="GO:0009252">
    <property type="term" value="P:peptidoglycan biosynthetic process"/>
    <property type="evidence" value="ECO:0007669"/>
    <property type="project" value="UniProtKB-UniRule"/>
</dbReference>
<evidence type="ECO:0000256" key="1">
    <source>
        <dbReference type="ARBA" id="ARBA00005898"/>
    </source>
</evidence>
<dbReference type="Proteomes" id="UP000325255">
    <property type="component" value="Unassembled WGS sequence"/>
</dbReference>
<feature type="binding site" evidence="7">
    <location>
        <position position="458"/>
    </location>
    <ligand>
        <name>meso-2,6-diaminopimelate</name>
        <dbReference type="ChEBI" id="CHEBI:57791"/>
    </ligand>
</feature>
<evidence type="ECO:0000259" key="9">
    <source>
        <dbReference type="Pfam" id="PF01225"/>
    </source>
</evidence>
<keyword evidence="7" id="KW-0547">Nucleotide-binding</keyword>
<dbReference type="RefSeq" id="WP_150039330.1">
    <property type="nucleotide sequence ID" value="NZ_OW485601.1"/>
</dbReference>
<keyword evidence="13" id="KW-1185">Reference proteome</keyword>
<feature type="binding site" evidence="7">
    <location>
        <position position="177"/>
    </location>
    <ligand>
        <name>UDP-N-acetyl-alpha-D-muramoyl-L-alanyl-D-glutamate</name>
        <dbReference type="ChEBI" id="CHEBI:83900"/>
    </ligand>
</feature>
<keyword evidence="7 12" id="KW-0436">Ligase</keyword>
<dbReference type="SUPFAM" id="SSF53244">
    <property type="entry name" value="MurD-like peptide ligases, peptide-binding domain"/>
    <property type="match status" value="1"/>
</dbReference>
<evidence type="ECO:0000256" key="2">
    <source>
        <dbReference type="ARBA" id="ARBA00022618"/>
    </source>
</evidence>
<feature type="domain" description="Mur ligase C-terminal" evidence="10">
    <location>
        <begin position="331"/>
        <end position="460"/>
    </location>
</feature>
<evidence type="ECO:0000259" key="11">
    <source>
        <dbReference type="Pfam" id="PF08245"/>
    </source>
</evidence>
<evidence type="ECO:0000256" key="5">
    <source>
        <dbReference type="ARBA" id="ARBA00023306"/>
    </source>
</evidence>
<dbReference type="Pfam" id="PF01225">
    <property type="entry name" value="Mur_ligase"/>
    <property type="match status" value="1"/>
</dbReference>
<feature type="binding site" evidence="7">
    <location>
        <begin position="405"/>
        <end position="408"/>
    </location>
    <ligand>
        <name>meso-2,6-diaminopimelate</name>
        <dbReference type="ChEBI" id="CHEBI:57791"/>
    </ligand>
</feature>
<comment type="pathway">
    <text evidence="7 8">Cell wall biogenesis; peptidoglycan biosynthesis.</text>
</comment>
<feature type="binding site" evidence="7">
    <location>
        <begin position="150"/>
        <end position="151"/>
    </location>
    <ligand>
        <name>UDP-N-acetyl-alpha-D-muramoyl-L-alanyl-D-glutamate</name>
        <dbReference type="ChEBI" id="CHEBI:83900"/>
    </ligand>
</feature>
<evidence type="ECO:0000256" key="4">
    <source>
        <dbReference type="ARBA" id="ARBA00022984"/>
    </source>
</evidence>
<dbReference type="NCBIfam" id="NF001124">
    <property type="entry name" value="PRK00139.1-2"/>
    <property type="match status" value="1"/>
</dbReference>
<evidence type="ECO:0000313" key="12">
    <source>
        <dbReference type="EMBL" id="KAA5613582.1"/>
    </source>
</evidence>
<feature type="binding site" evidence="7">
    <location>
        <position position="185"/>
    </location>
    <ligand>
        <name>UDP-N-acetyl-alpha-D-muramoyl-L-alanyl-D-glutamate</name>
        <dbReference type="ChEBI" id="CHEBI:83900"/>
    </ligand>
</feature>
<feature type="binding site" evidence="7">
    <location>
        <position position="462"/>
    </location>
    <ligand>
        <name>meso-2,6-diaminopimelate</name>
        <dbReference type="ChEBI" id="CHEBI:57791"/>
    </ligand>
</feature>
<dbReference type="NCBIfam" id="TIGR01085">
    <property type="entry name" value="murE"/>
    <property type="match status" value="1"/>
</dbReference>
<dbReference type="GO" id="GO:0051301">
    <property type="term" value="P:cell division"/>
    <property type="evidence" value="ECO:0007669"/>
    <property type="project" value="UniProtKB-KW"/>
</dbReference>
<keyword evidence="6 7" id="KW-0961">Cell wall biogenesis/degradation</keyword>
<dbReference type="PANTHER" id="PTHR23135:SF4">
    <property type="entry name" value="UDP-N-ACETYLMURAMOYL-L-ALANYL-D-GLUTAMATE--2,6-DIAMINOPIMELATE LIGASE MURE HOMOLOG, CHLOROPLASTIC"/>
    <property type="match status" value="1"/>
</dbReference>
<sequence length="495" mass="51528">MRAIPDLPARDWHDAAGLDFAGVTADSRRVKDGYLFAALPGSRADGRLFIADAVARGAAAVLAPEGTAWPDTVPARPLILDPEPRRRLAQIAAALAGAQPDLVVAVTGTNGKTSTVEFLRQIWAASGQQAASLGTLGLHAPGFPPGPGLTTPDPETLADTLARLARAGVQHAAMEASSHGLDQFRLDGVHLAAGAFTNLTRDHLDYHGTLDAYRAAKLRLFRDLLAPGAPAVASGTLDAATLAALREIAAARRLGLQVVGEGGDSIRLLRTVPLPDGQVIEIETSGARHEITLALPGRFQTDNVLVAAALAQATGTRDVLAVLPRLTGVRGRMELAARLANGAAVYVDYAHTPDALERLLSALRPHTHARLHVVFGAGGDRDRGKRPLMGEAAARLADVAVVTDDNPRSEDPATIRAEVLAGCRAAGNGRGRDGGERRAAIASALSDLGPDDVLVVAGKGHEQGQTIAGMTLPFDDAETVRHLLGTASPRGQEEA</sequence>
<dbReference type="InterPro" id="IPR005761">
    <property type="entry name" value="UDP-N-AcMur-Glu-dNH2Pim_ligase"/>
</dbReference>
<dbReference type="AlphaFoldDB" id="A0A5M6IZ27"/>
<evidence type="ECO:0000256" key="8">
    <source>
        <dbReference type="RuleBase" id="RU004135"/>
    </source>
</evidence>
<feature type="modified residue" description="N6-carboxylysine" evidence="7">
    <location>
        <position position="217"/>
    </location>
</feature>
<feature type="domain" description="Mur ligase central" evidence="11">
    <location>
        <begin position="106"/>
        <end position="311"/>
    </location>
</feature>
<evidence type="ECO:0000256" key="6">
    <source>
        <dbReference type="ARBA" id="ARBA00023316"/>
    </source>
</evidence>
<feature type="short sequence motif" description="Meso-diaminopimelate recognition motif" evidence="7">
    <location>
        <begin position="405"/>
        <end position="408"/>
    </location>
</feature>
<dbReference type="GO" id="GO:0008765">
    <property type="term" value="F:UDP-N-acetylmuramoylalanyl-D-glutamate-2,6-diaminopimelate ligase activity"/>
    <property type="evidence" value="ECO:0007669"/>
    <property type="project" value="UniProtKB-UniRule"/>
</dbReference>
<evidence type="ECO:0000259" key="10">
    <source>
        <dbReference type="Pfam" id="PF02875"/>
    </source>
</evidence>
<comment type="PTM">
    <text evidence="7">Carboxylation is probably crucial for Mg(2+) binding and, consequently, for the gamma-phosphate positioning of ATP.</text>
</comment>
<evidence type="ECO:0000313" key="13">
    <source>
        <dbReference type="Proteomes" id="UP000325255"/>
    </source>
</evidence>
<keyword evidence="7" id="KW-0963">Cytoplasm</keyword>
<dbReference type="GO" id="GO:0000287">
    <property type="term" value="F:magnesium ion binding"/>
    <property type="evidence" value="ECO:0007669"/>
    <property type="project" value="UniProtKB-UniRule"/>
</dbReference>
<dbReference type="Gene3D" id="3.90.190.20">
    <property type="entry name" value="Mur ligase, C-terminal domain"/>
    <property type="match status" value="1"/>
</dbReference>
<dbReference type="InterPro" id="IPR035911">
    <property type="entry name" value="MurE/MurF_N"/>
</dbReference>
<dbReference type="GO" id="GO:0071555">
    <property type="term" value="P:cell wall organization"/>
    <property type="evidence" value="ECO:0007669"/>
    <property type="project" value="UniProtKB-KW"/>
</dbReference>
<keyword evidence="2 7" id="KW-0132">Cell division</keyword>
<dbReference type="EC" id="6.3.2.13" evidence="7"/>